<accession>A0A4R5PK69</accession>
<reference evidence="2 3" key="1">
    <citation type="journal article" date="2013" name="Int. J. Syst. Evol. Microbiol.">
        <title>Hoeflea suaedae sp. nov., an endophytic bacterium isolated from the root of the halophyte Suaeda maritima.</title>
        <authorList>
            <person name="Chung E.J."/>
            <person name="Park J.A."/>
            <person name="Pramanik P."/>
            <person name="Bibi F."/>
            <person name="Jeon C.O."/>
            <person name="Chung Y.R."/>
        </authorList>
    </citation>
    <scope>NUCLEOTIDE SEQUENCE [LARGE SCALE GENOMIC DNA]</scope>
    <source>
        <strain evidence="2 3">YC6898</strain>
    </source>
</reference>
<dbReference type="EMBL" id="SMSI01000002">
    <property type="protein sequence ID" value="TDH35688.1"/>
    <property type="molecule type" value="Genomic_DNA"/>
</dbReference>
<keyword evidence="3" id="KW-1185">Reference proteome</keyword>
<dbReference type="Proteomes" id="UP000295131">
    <property type="component" value="Unassembled WGS sequence"/>
</dbReference>
<gene>
    <name evidence="2" type="ORF">E2A64_10125</name>
</gene>
<dbReference type="AlphaFoldDB" id="A0A4R5PK69"/>
<feature type="region of interest" description="Disordered" evidence="1">
    <location>
        <begin position="37"/>
        <end position="57"/>
    </location>
</feature>
<dbReference type="RefSeq" id="WP_133284388.1">
    <property type="nucleotide sequence ID" value="NZ_SMSI01000002.1"/>
</dbReference>
<sequence>MNIFQKIAARDHDDAMRLGKPSKDEAALNRRLTFFSNMTGGKGFRMPPKDPKTDADNMTRADRRRAANARVNWHPAVPAQHLHCAARRRAA</sequence>
<evidence type="ECO:0000313" key="3">
    <source>
        <dbReference type="Proteomes" id="UP000295131"/>
    </source>
</evidence>
<evidence type="ECO:0000256" key="1">
    <source>
        <dbReference type="SAM" id="MobiDB-lite"/>
    </source>
</evidence>
<organism evidence="2 3">
    <name type="scientific">Pseudohoeflea suaedae</name>
    <dbReference type="NCBI Taxonomy" id="877384"/>
    <lineage>
        <taxon>Bacteria</taxon>
        <taxon>Pseudomonadati</taxon>
        <taxon>Pseudomonadota</taxon>
        <taxon>Alphaproteobacteria</taxon>
        <taxon>Hyphomicrobiales</taxon>
        <taxon>Rhizobiaceae</taxon>
        <taxon>Pseudohoeflea</taxon>
    </lineage>
</organism>
<proteinExistence type="predicted"/>
<name>A0A4R5PK69_9HYPH</name>
<feature type="compositionally biased region" description="Basic and acidic residues" evidence="1">
    <location>
        <begin position="47"/>
        <end position="57"/>
    </location>
</feature>
<comment type="caution">
    <text evidence="2">The sequence shown here is derived from an EMBL/GenBank/DDBJ whole genome shotgun (WGS) entry which is preliminary data.</text>
</comment>
<protein>
    <submittedName>
        <fullName evidence="2">Uncharacterized protein</fullName>
    </submittedName>
</protein>
<dbReference type="OrthoDB" id="8451216at2"/>
<evidence type="ECO:0000313" key="2">
    <source>
        <dbReference type="EMBL" id="TDH35688.1"/>
    </source>
</evidence>